<dbReference type="PRINTS" id="PR00359">
    <property type="entry name" value="BP450"/>
</dbReference>
<protein>
    <submittedName>
        <fullName evidence="3">Cytochrome P450</fullName>
    </submittedName>
</protein>
<organism evidence="3 4">
    <name type="scientific">Prauserella salsuginis</name>
    <dbReference type="NCBI Taxonomy" id="387889"/>
    <lineage>
        <taxon>Bacteria</taxon>
        <taxon>Bacillati</taxon>
        <taxon>Actinomycetota</taxon>
        <taxon>Actinomycetes</taxon>
        <taxon>Pseudonocardiales</taxon>
        <taxon>Pseudonocardiaceae</taxon>
        <taxon>Prauserella</taxon>
        <taxon>Prauserella salsuginis group</taxon>
    </lineage>
</organism>
<dbReference type="PROSITE" id="PS00086">
    <property type="entry name" value="CYTOCHROME_P450"/>
    <property type="match status" value="1"/>
</dbReference>
<comment type="similarity">
    <text evidence="1 2">Belongs to the cytochrome P450 family.</text>
</comment>
<dbReference type="Gene3D" id="1.10.630.10">
    <property type="entry name" value="Cytochrome P450"/>
    <property type="match status" value="1"/>
</dbReference>
<keyword evidence="2" id="KW-0479">Metal-binding</keyword>
<accession>A0ABW6G0V1</accession>
<dbReference type="PANTHER" id="PTHR46696:SF1">
    <property type="entry name" value="CYTOCHROME P450 YJIB-RELATED"/>
    <property type="match status" value="1"/>
</dbReference>
<evidence type="ECO:0000256" key="2">
    <source>
        <dbReference type="RuleBase" id="RU000461"/>
    </source>
</evidence>
<keyword evidence="2" id="KW-0349">Heme</keyword>
<dbReference type="RefSeq" id="WP_258937604.1">
    <property type="nucleotide sequence ID" value="NZ_JANBBF010000012.1"/>
</dbReference>
<reference evidence="3 4" key="1">
    <citation type="submission" date="2024-09" db="EMBL/GenBank/DDBJ databases">
        <title>The Natural Products Discovery Center: Release of the First 8490 Sequenced Strains for Exploring Actinobacteria Biosynthetic Diversity.</title>
        <authorList>
            <person name="Kalkreuter E."/>
            <person name="Kautsar S.A."/>
            <person name="Yang D."/>
            <person name="Bader C.D."/>
            <person name="Teijaro C.N."/>
            <person name="Fluegel L."/>
            <person name="Davis C.M."/>
            <person name="Simpson J.R."/>
            <person name="Lauterbach L."/>
            <person name="Steele A.D."/>
            <person name="Gui C."/>
            <person name="Meng S."/>
            <person name="Li G."/>
            <person name="Viehrig K."/>
            <person name="Ye F."/>
            <person name="Su P."/>
            <person name="Kiefer A.F."/>
            <person name="Nichols A."/>
            <person name="Cepeda A.J."/>
            <person name="Yan W."/>
            <person name="Fan B."/>
            <person name="Jiang Y."/>
            <person name="Adhikari A."/>
            <person name="Zheng C.-J."/>
            <person name="Schuster L."/>
            <person name="Cowan T.M."/>
            <person name="Smanski M.J."/>
            <person name="Chevrette M.G."/>
            <person name="De Carvalho L.P.S."/>
            <person name="Shen B."/>
        </authorList>
    </citation>
    <scope>NUCLEOTIDE SEQUENCE [LARGE SCALE GENOMIC DNA]</scope>
    <source>
        <strain evidence="3 4">NPDC060353</strain>
    </source>
</reference>
<comment type="caution">
    <text evidence="3">The sequence shown here is derived from an EMBL/GenBank/DDBJ whole genome shotgun (WGS) entry which is preliminary data.</text>
</comment>
<evidence type="ECO:0000313" key="3">
    <source>
        <dbReference type="EMBL" id="MFD6792827.1"/>
    </source>
</evidence>
<proteinExistence type="inferred from homology"/>
<evidence type="ECO:0000256" key="1">
    <source>
        <dbReference type="ARBA" id="ARBA00010617"/>
    </source>
</evidence>
<sequence>MTTEVPTADWIDPVTMNADPYPSYRRLRQESPVAWVPALGQFLATGYRACRAIEDDQRSFSAGCTSGTSAKMARALGGQPMVNKDDPDHTHERRVINPGLRPKQLRDRWTPVFEANARTYLETLREHGPDDADLNRDYAAPVAARNLIDLLGFRDVEVDVMREWSNAFVSGVGNLFDDPETWKRNDRACAEVGAVLDELVPYYRSHPDDSMISALANAELTDEQILANVNLTITGGMNEPQHAVTSTVWALDRHREQRDQTLDDPALWPAVFDETVRWLSPIGMYPRQATEDVVLNGVTVPEGALIGVVVAAANRDNGEFERGEEFDIHRPKRPHLAFGSGVHMCAGHWAARIAIGEIAVPLLYGELPGFRPDTRRDESWFGWFFRGLTELPVTWD</sequence>
<dbReference type="Pfam" id="PF00067">
    <property type="entry name" value="p450"/>
    <property type="match status" value="1"/>
</dbReference>
<dbReference type="SUPFAM" id="SSF48264">
    <property type="entry name" value="Cytochrome P450"/>
    <property type="match status" value="1"/>
</dbReference>
<keyword evidence="2" id="KW-0408">Iron</keyword>
<dbReference type="InterPro" id="IPR001128">
    <property type="entry name" value="Cyt_P450"/>
</dbReference>
<name>A0ABW6G0V1_9PSEU</name>
<dbReference type="EMBL" id="JBHXCV010000003">
    <property type="protein sequence ID" value="MFD6792827.1"/>
    <property type="molecule type" value="Genomic_DNA"/>
</dbReference>
<keyword evidence="4" id="KW-1185">Reference proteome</keyword>
<keyword evidence="2" id="KW-0503">Monooxygenase</keyword>
<evidence type="ECO:0000313" key="4">
    <source>
        <dbReference type="Proteomes" id="UP001598673"/>
    </source>
</evidence>
<dbReference type="PANTHER" id="PTHR46696">
    <property type="entry name" value="P450, PUTATIVE (EUROFUNG)-RELATED"/>
    <property type="match status" value="1"/>
</dbReference>
<dbReference type="InterPro" id="IPR002397">
    <property type="entry name" value="Cyt_P450_B"/>
</dbReference>
<keyword evidence="2" id="KW-0560">Oxidoreductase</keyword>
<dbReference type="Proteomes" id="UP001598673">
    <property type="component" value="Unassembled WGS sequence"/>
</dbReference>
<gene>
    <name evidence="3" type="ORF">ACFWGY_05780</name>
</gene>
<dbReference type="InterPro" id="IPR017972">
    <property type="entry name" value="Cyt_P450_CS"/>
</dbReference>
<dbReference type="InterPro" id="IPR036396">
    <property type="entry name" value="Cyt_P450_sf"/>
</dbReference>